<dbReference type="Proteomes" id="UP000677913">
    <property type="component" value="Unassembled WGS sequence"/>
</dbReference>
<proteinExistence type="predicted"/>
<dbReference type="AlphaFoldDB" id="A0A8J8BE93"/>
<organism evidence="1 2">
    <name type="scientific">Actinocrinis puniceicyclus</name>
    <dbReference type="NCBI Taxonomy" id="977794"/>
    <lineage>
        <taxon>Bacteria</taxon>
        <taxon>Bacillati</taxon>
        <taxon>Actinomycetota</taxon>
        <taxon>Actinomycetes</taxon>
        <taxon>Catenulisporales</taxon>
        <taxon>Actinospicaceae</taxon>
        <taxon>Actinocrinis</taxon>
    </lineage>
</organism>
<keyword evidence="2" id="KW-1185">Reference proteome</keyword>
<reference evidence="1" key="1">
    <citation type="submission" date="2021-04" db="EMBL/GenBank/DDBJ databases">
        <title>Genome based classification of Actinospica acidithermotolerans sp. nov., an actinobacterium isolated from an Indonesian hot spring.</title>
        <authorList>
            <person name="Kusuma A.B."/>
            <person name="Putra K.E."/>
            <person name="Nafisah S."/>
            <person name="Loh J."/>
            <person name="Nouioui I."/>
            <person name="Goodfellow M."/>
        </authorList>
    </citation>
    <scope>NUCLEOTIDE SEQUENCE</scope>
    <source>
        <strain evidence="1">DSM 45618</strain>
    </source>
</reference>
<sequence length="143" mass="16114">MELNLYLRSLVGLPISLDQLRTMVDVEEAAGYFLSDWQGVTFRFFADTSLDMVLGPLISWFDVGTIVTETEKEFDLRLELRIHEIREPTEMPAIAILGSYCDHLSLGFARLGISYEFVATVQGALCRYYCNAPITGSGFLVYP</sequence>
<gene>
    <name evidence="1" type="ORF">KGA66_28750</name>
</gene>
<comment type="caution">
    <text evidence="1">The sequence shown here is derived from an EMBL/GenBank/DDBJ whole genome shotgun (WGS) entry which is preliminary data.</text>
</comment>
<name>A0A8J8BE93_9ACTN</name>
<evidence type="ECO:0000313" key="2">
    <source>
        <dbReference type="Proteomes" id="UP000677913"/>
    </source>
</evidence>
<evidence type="ECO:0000313" key="1">
    <source>
        <dbReference type="EMBL" id="MBS2967057.1"/>
    </source>
</evidence>
<dbReference type="EMBL" id="JAGSXH010000282">
    <property type="protein sequence ID" value="MBS2967057.1"/>
    <property type="molecule type" value="Genomic_DNA"/>
</dbReference>
<accession>A0A8J8BE93</accession>
<dbReference type="RefSeq" id="WP_211472714.1">
    <property type="nucleotide sequence ID" value="NZ_JAGSXH010000282.1"/>
</dbReference>
<protein>
    <submittedName>
        <fullName evidence="1">Uncharacterized protein</fullName>
    </submittedName>
</protein>